<proteinExistence type="predicted"/>
<dbReference type="Pfam" id="PF01381">
    <property type="entry name" value="HTH_3"/>
    <property type="match status" value="1"/>
</dbReference>
<gene>
    <name evidence="2" type="ORF">GON05_03350</name>
</gene>
<protein>
    <submittedName>
        <fullName evidence="2">Helix-turn-helix domain-containing protein</fullName>
    </submittedName>
</protein>
<evidence type="ECO:0000313" key="3">
    <source>
        <dbReference type="Proteomes" id="UP000467637"/>
    </source>
</evidence>
<comment type="caution">
    <text evidence="2">The sequence shown here is derived from an EMBL/GenBank/DDBJ whole genome shotgun (WGS) entry which is preliminary data.</text>
</comment>
<dbReference type="Gene3D" id="1.10.260.40">
    <property type="entry name" value="lambda repressor-like DNA-binding domains"/>
    <property type="match status" value="1"/>
</dbReference>
<dbReference type="Proteomes" id="UP000467637">
    <property type="component" value="Unassembled WGS sequence"/>
</dbReference>
<dbReference type="EMBL" id="WSEM01000004">
    <property type="protein sequence ID" value="MVQ33680.1"/>
    <property type="molecule type" value="Genomic_DNA"/>
</dbReference>
<dbReference type="InterPro" id="IPR001387">
    <property type="entry name" value="Cro/C1-type_HTH"/>
</dbReference>
<dbReference type="CDD" id="cd00093">
    <property type="entry name" value="HTH_XRE"/>
    <property type="match status" value="1"/>
</dbReference>
<name>A0ABW9U385_9BACL</name>
<keyword evidence="3" id="KW-1185">Reference proteome</keyword>
<accession>A0ABW9U385</accession>
<dbReference type="SUPFAM" id="SSF47413">
    <property type="entry name" value="lambda repressor-like DNA-binding domains"/>
    <property type="match status" value="1"/>
</dbReference>
<evidence type="ECO:0000259" key="1">
    <source>
        <dbReference type="PROSITE" id="PS50943"/>
    </source>
</evidence>
<reference evidence="2 3" key="1">
    <citation type="submission" date="2019-12" db="EMBL/GenBank/DDBJ databases">
        <authorList>
            <person name="Huq M.A."/>
        </authorList>
    </citation>
    <scope>NUCLEOTIDE SEQUENCE [LARGE SCALE GENOMIC DNA]</scope>
    <source>
        <strain evidence="2 3">MAH-34</strain>
    </source>
</reference>
<feature type="domain" description="HTH cro/C1-type" evidence="1">
    <location>
        <begin position="6"/>
        <end position="60"/>
    </location>
</feature>
<dbReference type="InterPro" id="IPR010982">
    <property type="entry name" value="Lambda_DNA-bd_dom_sf"/>
</dbReference>
<dbReference type="PROSITE" id="PS50943">
    <property type="entry name" value="HTH_CROC1"/>
    <property type="match status" value="1"/>
</dbReference>
<organism evidence="2 3">
    <name type="scientific">Paenibacillus anseongense</name>
    <dbReference type="NCBI Taxonomy" id="2682845"/>
    <lineage>
        <taxon>Bacteria</taxon>
        <taxon>Bacillati</taxon>
        <taxon>Bacillota</taxon>
        <taxon>Bacilli</taxon>
        <taxon>Bacillales</taxon>
        <taxon>Paenibacillaceae</taxon>
        <taxon>Paenibacillus</taxon>
    </lineage>
</organism>
<dbReference type="RefSeq" id="WP_157317802.1">
    <property type="nucleotide sequence ID" value="NZ_WSEM01000004.1"/>
</dbReference>
<sequence length="78" mass="8903">MVRKYLVNARELLEMSHEHVAKAAEISRQYYGMIENGTRTPAVPLAKKIGQILKIDWTLFFEHQRNDSLLNSSKASSA</sequence>
<evidence type="ECO:0000313" key="2">
    <source>
        <dbReference type="EMBL" id="MVQ33680.1"/>
    </source>
</evidence>
<dbReference type="SMART" id="SM00530">
    <property type="entry name" value="HTH_XRE"/>
    <property type="match status" value="1"/>
</dbReference>